<dbReference type="HOGENOM" id="CLU_2473540_0_0_1"/>
<accession>F6HRB2</accession>
<protein>
    <submittedName>
        <fullName evidence="3">Uncharacterized protein</fullName>
    </submittedName>
</protein>
<evidence type="ECO:0000256" key="1">
    <source>
        <dbReference type="SAM" id="MobiDB-lite"/>
    </source>
</evidence>
<dbReference type="EMBL" id="FN596010">
    <property type="protein sequence ID" value="CCB57220.1"/>
    <property type="molecule type" value="Genomic_DNA"/>
</dbReference>
<keyword evidence="2" id="KW-1133">Transmembrane helix</keyword>
<gene>
    <name evidence="3" type="ordered locus">VIT_03s0110g00570</name>
</gene>
<feature type="transmembrane region" description="Helical" evidence="2">
    <location>
        <begin position="50"/>
        <end position="68"/>
    </location>
</feature>
<keyword evidence="2" id="KW-0472">Membrane</keyword>
<keyword evidence="2" id="KW-0812">Transmembrane</keyword>
<feature type="compositionally biased region" description="Basic and acidic residues" evidence="1">
    <location>
        <begin position="1"/>
        <end position="30"/>
    </location>
</feature>
<dbReference type="AlphaFoldDB" id="F6HRB2"/>
<feature type="region of interest" description="Disordered" evidence="1">
    <location>
        <begin position="1"/>
        <end position="31"/>
    </location>
</feature>
<dbReference type="InParanoid" id="F6HRB2"/>
<organism evidence="3 4">
    <name type="scientific">Vitis vinifera</name>
    <name type="common">Grape</name>
    <dbReference type="NCBI Taxonomy" id="29760"/>
    <lineage>
        <taxon>Eukaryota</taxon>
        <taxon>Viridiplantae</taxon>
        <taxon>Streptophyta</taxon>
        <taxon>Embryophyta</taxon>
        <taxon>Tracheophyta</taxon>
        <taxon>Spermatophyta</taxon>
        <taxon>Magnoliopsida</taxon>
        <taxon>eudicotyledons</taxon>
        <taxon>Gunneridae</taxon>
        <taxon>Pentapetalae</taxon>
        <taxon>rosids</taxon>
        <taxon>Vitales</taxon>
        <taxon>Vitaceae</taxon>
        <taxon>Viteae</taxon>
        <taxon>Vitis</taxon>
    </lineage>
</organism>
<evidence type="ECO:0000256" key="2">
    <source>
        <dbReference type="SAM" id="Phobius"/>
    </source>
</evidence>
<evidence type="ECO:0000313" key="3">
    <source>
        <dbReference type="EMBL" id="CCB57220.1"/>
    </source>
</evidence>
<dbReference type="PaxDb" id="29760-VIT_03s0110g00570.t01"/>
<name>F6HRB2_VITVI</name>
<evidence type="ECO:0000313" key="4">
    <source>
        <dbReference type="Proteomes" id="UP000009183"/>
    </source>
</evidence>
<proteinExistence type="predicted"/>
<dbReference type="Proteomes" id="UP000009183">
    <property type="component" value="Chromosome 3"/>
</dbReference>
<sequence length="88" mass="10218">MCWERKEKKEERKKNIEKINRGKSEEDGGFKRFSGCRGSSFLFMLLKRKALIFGSGTLTFATPVTSFLPRHLQRMHRYTRYGSAGCHG</sequence>
<keyword evidence="4" id="KW-1185">Reference proteome</keyword>
<reference evidence="4" key="1">
    <citation type="journal article" date="2007" name="Nature">
        <title>The grapevine genome sequence suggests ancestral hexaploidization in major angiosperm phyla.</title>
        <authorList>
            <consortium name="The French-Italian Public Consortium for Grapevine Genome Characterization."/>
            <person name="Jaillon O."/>
            <person name="Aury J.-M."/>
            <person name="Noel B."/>
            <person name="Policriti A."/>
            <person name="Clepet C."/>
            <person name="Casagrande A."/>
            <person name="Choisne N."/>
            <person name="Aubourg S."/>
            <person name="Vitulo N."/>
            <person name="Jubin C."/>
            <person name="Vezzi A."/>
            <person name="Legeai F."/>
            <person name="Hugueney P."/>
            <person name="Dasilva C."/>
            <person name="Horner D."/>
            <person name="Mica E."/>
            <person name="Jublot D."/>
            <person name="Poulain J."/>
            <person name="Bruyere C."/>
            <person name="Billault A."/>
            <person name="Segurens B."/>
            <person name="Gouyvenoux M."/>
            <person name="Ugarte E."/>
            <person name="Cattonaro F."/>
            <person name="Anthouard V."/>
            <person name="Vico V."/>
            <person name="Del Fabbro C."/>
            <person name="Alaux M."/>
            <person name="Di Gaspero G."/>
            <person name="Dumas V."/>
            <person name="Felice N."/>
            <person name="Paillard S."/>
            <person name="Juman I."/>
            <person name="Moroldo M."/>
            <person name="Scalabrin S."/>
            <person name="Canaguier A."/>
            <person name="Le Clainche I."/>
            <person name="Malacrida G."/>
            <person name="Durand E."/>
            <person name="Pesole G."/>
            <person name="Laucou V."/>
            <person name="Chatelet P."/>
            <person name="Merdinoglu D."/>
            <person name="Delledonne M."/>
            <person name="Pezzotti M."/>
            <person name="Lecharny A."/>
            <person name="Scarpelli C."/>
            <person name="Artiguenave F."/>
            <person name="Pe M.E."/>
            <person name="Valle G."/>
            <person name="Morgante M."/>
            <person name="Caboche M."/>
            <person name="Adam-Blondon A.-F."/>
            <person name="Weissenbach J."/>
            <person name="Quetier F."/>
            <person name="Wincker P."/>
        </authorList>
    </citation>
    <scope>NUCLEOTIDE SEQUENCE [LARGE SCALE GENOMIC DNA]</scope>
    <source>
        <strain evidence="4">cv. Pinot noir / PN40024</strain>
    </source>
</reference>